<dbReference type="PROSITE" id="PS50297">
    <property type="entry name" value="ANK_REP_REGION"/>
    <property type="match status" value="4"/>
</dbReference>
<accession>A0A8H6L751</accession>
<feature type="region of interest" description="Disordered" evidence="4">
    <location>
        <begin position="101"/>
        <end position="124"/>
    </location>
</feature>
<feature type="region of interest" description="Disordered" evidence="4">
    <location>
        <begin position="167"/>
        <end position="206"/>
    </location>
</feature>
<evidence type="ECO:0000256" key="3">
    <source>
        <dbReference type="PROSITE-ProRule" id="PRU00023"/>
    </source>
</evidence>
<dbReference type="EMBL" id="JACCJC010000010">
    <property type="protein sequence ID" value="KAF6238234.1"/>
    <property type="molecule type" value="Genomic_DNA"/>
</dbReference>
<evidence type="ECO:0000313" key="6">
    <source>
        <dbReference type="Proteomes" id="UP000578531"/>
    </source>
</evidence>
<dbReference type="Pfam" id="PF00023">
    <property type="entry name" value="Ank"/>
    <property type="match status" value="1"/>
</dbReference>
<feature type="repeat" description="ANK" evidence="3">
    <location>
        <begin position="377"/>
        <end position="409"/>
    </location>
</feature>
<gene>
    <name evidence="5" type="ORF">HO173_003514</name>
</gene>
<dbReference type="PROSITE" id="PS50088">
    <property type="entry name" value="ANK_REPEAT"/>
    <property type="match status" value="6"/>
</dbReference>
<feature type="repeat" description="ANK" evidence="3">
    <location>
        <begin position="277"/>
        <end position="309"/>
    </location>
</feature>
<keyword evidence="1" id="KW-0677">Repeat</keyword>
<evidence type="ECO:0000256" key="1">
    <source>
        <dbReference type="ARBA" id="ARBA00022737"/>
    </source>
</evidence>
<comment type="caution">
    <text evidence="5">The sequence shown here is derived from an EMBL/GenBank/DDBJ whole genome shotgun (WGS) entry which is preliminary data.</text>
</comment>
<feature type="repeat" description="ANK" evidence="3">
    <location>
        <begin position="443"/>
        <end position="467"/>
    </location>
</feature>
<feature type="compositionally biased region" description="Basic and acidic residues" evidence="4">
    <location>
        <begin position="185"/>
        <end position="203"/>
    </location>
</feature>
<dbReference type="PANTHER" id="PTHR24198:SF165">
    <property type="entry name" value="ANKYRIN REPEAT-CONTAINING PROTEIN-RELATED"/>
    <property type="match status" value="1"/>
</dbReference>
<feature type="repeat" description="ANK" evidence="3">
    <location>
        <begin position="210"/>
        <end position="242"/>
    </location>
</feature>
<evidence type="ECO:0000256" key="4">
    <source>
        <dbReference type="SAM" id="MobiDB-lite"/>
    </source>
</evidence>
<dbReference type="GeneID" id="59285180"/>
<reference evidence="5 6" key="1">
    <citation type="journal article" date="2020" name="Genomics">
        <title>Complete, high-quality genomes from long-read metagenomic sequencing of two wolf lichen thalli reveals enigmatic genome architecture.</title>
        <authorList>
            <person name="McKenzie S.K."/>
            <person name="Walston R.F."/>
            <person name="Allen J.L."/>
        </authorList>
    </citation>
    <scope>NUCLEOTIDE SEQUENCE [LARGE SCALE GENOMIC DNA]</scope>
    <source>
        <strain evidence="5">WasteWater2</strain>
    </source>
</reference>
<dbReference type="SMART" id="SM00248">
    <property type="entry name" value="ANK"/>
    <property type="match status" value="8"/>
</dbReference>
<evidence type="ECO:0000313" key="5">
    <source>
        <dbReference type="EMBL" id="KAF6238234.1"/>
    </source>
</evidence>
<dbReference type="SUPFAM" id="SSF48403">
    <property type="entry name" value="Ankyrin repeat"/>
    <property type="match status" value="1"/>
</dbReference>
<keyword evidence="6" id="KW-1185">Reference proteome</keyword>
<dbReference type="RefSeq" id="XP_037167541.1">
    <property type="nucleotide sequence ID" value="XM_037305439.1"/>
</dbReference>
<dbReference type="PANTHER" id="PTHR24198">
    <property type="entry name" value="ANKYRIN REPEAT AND PROTEIN KINASE DOMAIN-CONTAINING PROTEIN"/>
    <property type="match status" value="1"/>
</dbReference>
<feature type="repeat" description="ANK" evidence="3">
    <location>
        <begin position="344"/>
        <end position="376"/>
    </location>
</feature>
<dbReference type="InterPro" id="IPR036770">
    <property type="entry name" value="Ankyrin_rpt-contain_sf"/>
</dbReference>
<keyword evidence="2 3" id="KW-0040">ANK repeat</keyword>
<organism evidence="5 6">
    <name type="scientific">Letharia columbiana</name>
    <dbReference type="NCBI Taxonomy" id="112416"/>
    <lineage>
        <taxon>Eukaryota</taxon>
        <taxon>Fungi</taxon>
        <taxon>Dikarya</taxon>
        <taxon>Ascomycota</taxon>
        <taxon>Pezizomycotina</taxon>
        <taxon>Lecanoromycetes</taxon>
        <taxon>OSLEUM clade</taxon>
        <taxon>Lecanoromycetidae</taxon>
        <taxon>Lecanorales</taxon>
        <taxon>Lecanorineae</taxon>
        <taxon>Parmeliaceae</taxon>
        <taxon>Letharia</taxon>
    </lineage>
</organism>
<sequence>MCHKNRGPRCSTCHKPAPRHRCHCPAKYAAKPSINNTQHDVLPAYAAMTDPQPSKSSPLPISVQSRFGGHGSGCRRRPCRGPIHFLVSLVIRKSQEKKERESLAANLSDETESEQQESGVVETVDEKQMKKGCVKVEEKDEDVKVLTRSVSGMSFPTVSEITHHPGWATGADAVRDGPGQAPRSVYEERTSGEKGNKTKKAEASGKGGAHLGEALYEAVSKGNAKLIGLLLDHGANANARPPCAKPALTIAVEKKNFEVLKMLLEQGEPDLEARPPAGETALYTAVSKGYTDMVELLLEHGANVNAKPDGGKPALLVAYSKGRKQILETLLHAPELNVDATPPGGVATLWHAAEQGDVKVVHMLLSNGAKVDVKPPGGSAAMYRAAVRQDLATAGLLLQHGADVNATPPGGTTALWHAASKGDELMVRLLLAHNADLNAKPPGGKTVLTQAIKKGNSEVARILLEHGDCRNLG</sequence>
<evidence type="ECO:0000256" key="2">
    <source>
        <dbReference type="ARBA" id="ARBA00023043"/>
    </source>
</evidence>
<dbReference type="Pfam" id="PF12796">
    <property type="entry name" value="Ank_2"/>
    <property type="match status" value="2"/>
</dbReference>
<dbReference type="AlphaFoldDB" id="A0A8H6L751"/>
<feature type="repeat" description="ANK" evidence="3">
    <location>
        <begin position="410"/>
        <end position="442"/>
    </location>
</feature>
<dbReference type="OrthoDB" id="20872at2759"/>
<protein>
    <submittedName>
        <fullName evidence="5">Uncharacterized protein</fullName>
    </submittedName>
</protein>
<dbReference type="Gene3D" id="1.25.40.20">
    <property type="entry name" value="Ankyrin repeat-containing domain"/>
    <property type="match status" value="1"/>
</dbReference>
<dbReference type="PRINTS" id="PR01415">
    <property type="entry name" value="ANKYRIN"/>
</dbReference>
<name>A0A8H6L751_9LECA</name>
<dbReference type="Proteomes" id="UP000578531">
    <property type="component" value="Unassembled WGS sequence"/>
</dbReference>
<proteinExistence type="predicted"/>
<dbReference type="InterPro" id="IPR002110">
    <property type="entry name" value="Ankyrin_rpt"/>
</dbReference>